<name>A0A6C2U9K6_PONDE</name>
<dbReference type="Proteomes" id="UP000366872">
    <property type="component" value="Unassembled WGS sequence"/>
</dbReference>
<protein>
    <recommendedName>
        <fullName evidence="3">Integrase SAM-like N-terminal domain-containing protein</fullName>
    </recommendedName>
</protein>
<dbReference type="RefSeq" id="WP_136082061.1">
    <property type="nucleotide sequence ID" value="NZ_CAAHFG010000003.1"/>
</dbReference>
<sequence>MAKEHVKRKMSGKEQVFWGKYAEKLAKYGVSGRNAEWHVRRAQEFVYGLDGLKLNAVSSAYLDSYLDVLGRTPGFRKRVTH</sequence>
<keyword evidence="2" id="KW-1185">Reference proteome</keyword>
<evidence type="ECO:0000313" key="1">
    <source>
        <dbReference type="EMBL" id="VGO16569.1"/>
    </source>
</evidence>
<organism evidence="1 2">
    <name type="scientific">Pontiella desulfatans</name>
    <dbReference type="NCBI Taxonomy" id="2750659"/>
    <lineage>
        <taxon>Bacteria</taxon>
        <taxon>Pseudomonadati</taxon>
        <taxon>Kiritimatiellota</taxon>
        <taxon>Kiritimatiellia</taxon>
        <taxon>Kiritimatiellales</taxon>
        <taxon>Pontiellaceae</taxon>
        <taxon>Pontiella</taxon>
    </lineage>
</organism>
<dbReference type="EMBL" id="CAAHFG010000003">
    <property type="protein sequence ID" value="VGO16569.1"/>
    <property type="molecule type" value="Genomic_DNA"/>
</dbReference>
<dbReference type="AlphaFoldDB" id="A0A6C2U9K6"/>
<proteinExistence type="predicted"/>
<evidence type="ECO:0008006" key="3">
    <source>
        <dbReference type="Google" id="ProtNLM"/>
    </source>
</evidence>
<gene>
    <name evidence="1" type="ORF">PDESU_05160</name>
</gene>
<reference evidence="1 2" key="1">
    <citation type="submission" date="2019-04" db="EMBL/GenBank/DDBJ databases">
        <authorList>
            <person name="Van Vliet M D."/>
        </authorList>
    </citation>
    <scope>NUCLEOTIDE SEQUENCE [LARGE SCALE GENOMIC DNA]</scope>
    <source>
        <strain evidence="1 2">F1</strain>
    </source>
</reference>
<evidence type="ECO:0000313" key="2">
    <source>
        <dbReference type="Proteomes" id="UP000366872"/>
    </source>
</evidence>
<accession>A0A6C2U9K6</accession>